<organism evidence="2">
    <name type="scientific">Ixodes ricinus</name>
    <name type="common">Common tick</name>
    <name type="synonym">Acarus ricinus</name>
    <dbReference type="NCBI Taxonomy" id="34613"/>
    <lineage>
        <taxon>Eukaryota</taxon>
        <taxon>Metazoa</taxon>
        <taxon>Ecdysozoa</taxon>
        <taxon>Arthropoda</taxon>
        <taxon>Chelicerata</taxon>
        <taxon>Arachnida</taxon>
        <taxon>Acari</taxon>
        <taxon>Parasitiformes</taxon>
        <taxon>Ixodida</taxon>
        <taxon>Ixodoidea</taxon>
        <taxon>Ixodidae</taxon>
        <taxon>Ixodinae</taxon>
        <taxon>Ixodes</taxon>
    </lineage>
</organism>
<dbReference type="AlphaFoldDB" id="A0A6B0U536"/>
<evidence type="ECO:0000256" key="1">
    <source>
        <dbReference type="SAM" id="MobiDB-lite"/>
    </source>
</evidence>
<feature type="region of interest" description="Disordered" evidence="1">
    <location>
        <begin position="20"/>
        <end position="75"/>
    </location>
</feature>
<name>A0A6B0U536_IXORI</name>
<proteinExistence type="predicted"/>
<sequence length="75" mass="7610">MRRATLSTVIVVTGATGASVPLPASVRSQNRHVGNPKAPPPCCFCASSTASRHSSDEPGSKPSGWLSDSSSTSPS</sequence>
<reference evidence="2" key="1">
    <citation type="submission" date="2019-12" db="EMBL/GenBank/DDBJ databases">
        <title>An insight into the sialome of adult female Ixodes ricinus ticks feeding for 6 days.</title>
        <authorList>
            <person name="Perner J."/>
            <person name="Ribeiro J.M.C."/>
        </authorList>
    </citation>
    <scope>NUCLEOTIDE SEQUENCE</scope>
    <source>
        <strain evidence="2">Semi-engorged</strain>
        <tissue evidence="2">Salivary glands</tissue>
    </source>
</reference>
<dbReference type="EMBL" id="GIFC01001263">
    <property type="protein sequence ID" value="MXU83346.1"/>
    <property type="molecule type" value="Transcribed_RNA"/>
</dbReference>
<protein>
    <submittedName>
        <fullName evidence="2">Putative secreted protein</fullName>
    </submittedName>
</protein>
<accession>A0A6B0U536</accession>
<evidence type="ECO:0000313" key="2">
    <source>
        <dbReference type="EMBL" id="MXU83346.1"/>
    </source>
</evidence>
<feature type="compositionally biased region" description="Polar residues" evidence="1">
    <location>
        <begin position="66"/>
        <end position="75"/>
    </location>
</feature>